<evidence type="ECO:0000313" key="3">
    <source>
        <dbReference type="Proteomes" id="UP001244207"/>
    </source>
</evidence>
<sequence>MSVAGYRTLQHATRHSQSEDHSGTRVQKLHVVVTKISDSNPFSTLFTAGPSTEDDTPAIAPVGCRGRHFTHKHFILTYRVLIRTSSFTGSIGVDKIASQNAAAKSNSESVALELIGC</sequence>
<comment type="caution">
    <text evidence="2">The sequence shown here is derived from an EMBL/GenBank/DDBJ whole genome shotgun (WGS) entry which is preliminary data.</text>
</comment>
<accession>A0AAD8UKD7</accession>
<evidence type="ECO:0000313" key="2">
    <source>
        <dbReference type="EMBL" id="KAK1722966.1"/>
    </source>
</evidence>
<evidence type="ECO:0000256" key="1">
    <source>
        <dbReference type="SAM" id="MobiDB-lite"/>
    </source>
</evidence>
<proteinExistence type="predicted"/>
<name>A0AAD8UKD7_GLOAC</name>
<reference evidence="2" key="1">
    <citation type="submission" date="2021-12" db="EMBL/GenBank/DDBJ databases">
        <title>Comparative genomics, transcriptomics and evolutionary studies reveal genomic signatures of adaptation to plant cell wall in hemibiotrophic fungi.</title>
        <authorList>
            <consortium name="DOE Joint Genome Institute"/>
            <person name="Baroncelli R."/>
            <person name="Diaz J.F."/>
            <person name="Benocci T."/>
            <person name="Peng M."/>
            <person name="Battaglia E."/>
            <person name="Haridas S."/>
            <person name="Andreopoulos W."/>
            <person name="Labutti K."/>
            <person name="Pangilinan J."/>
            <person name="Floch G.L."/>
            <person name="Makela M.R."/>
            <person name="Henrissat B."/>
            <person name="Grigoriev I.V."/>
            <person name="Crouch J.A."/>
            <person name="De Vries R.P."/>
            <person name="Sukno S.A."/>
            <person name="Thon M.R."/>
        </authorList>
    </citation>
    <scope>NUCLEOTIDE SEQUENCE</scope>
    <source>
        <strain evidence="2">CBS 112980</strain>
    </source>
</reference>
<feature type="region of interest" description="Disordered" evidence="1">
    <location>
        <begin position="1"/>
        <end position="24"/>
    </location>
</feature>
<dbReference type="EMBL" id="JAHMHS010000072">
    <property type="protein sequence ID" value="KAK1722966.1"/>
    <property type="molecule type" value="Genomic_DNA"/>
</dbReference>
<protein>
    <submittedName>
        <fullName evidence="2">Uncharacterized protein</fullName>
    </submittedName>
</protein>
<dbReference type="Proteomes" id="UP001244207">
    <property type="component" value="Unassembled WGS sequence"/>
</dbReference>
<dbReference type="RefSeq" id="XP_060363021.1">
    <property type="nucleotide sequence ID" value="XM_060510626.1"/>
</dbReference>
<keyword evidence="3" id="KW-1185">Reference proteome</keyword>
<dbReference type="AlphaFoldDB" id="A0AAD8UKD7"/>
<dbReference type="GeneID" id="85394525"/>
<gene>
    <name evidence="2" type="ORF">BDZ83DRAFT_653521</name>
</gene>
<organism evidence="2 3">
    <name type="scientific">Glomerella acutata</name>
    <name type="common">Colletotrichum acutatum</name>
    <dbReference type="NCBI Taxonomy" id="27357"/>
    <lineage>
        <taxon>Eukaryota</taxon>
        <taxon>Fungi</taxon>
        <taxon>Dikarya</taxon>
        <taxon>Ascomycota</taxon>
        <taxon>Pezizomycotina</taxon>
        <taxon>Sordariomycetes</taxon>
        <taxon>Hypocreomycetidae</taxon>
        <taxon>Glomerellales</taxon>
        <taxon>Glomerellaceae</taxon>
        <taxon>Colletotrichum</taxon>
        <taxon>Colletotrichum acutatum species complex</taxon>
    </lineage>
</organism>